<gene>
    <name evidence="1" type="ORF">Godav_022228</name>
</gene>
<accession>A0A7J8TDI7</accession>
<evidence type="ECO:0000313" key="1">
    <source>
        <dbReference type="EMBL" id="MBA0636237.1"/>
    </source>
</evidence>
<dbReference type="AlphaFoldDB" id="A0A7J8TDI7"/>
<comment type="caution">
    <text evidence="1">The sequence shown here is derived from an EMBL/GenBank/DDBJ whole genome shotgun (WGS) entry which is preliminary data.</text>
</comment>
<proteinExistence type="predicted"/>
<evidence type="ECO:0000313" key="2">
    <source>
        <dbReference type="Proteomes" id="UP000593561"/>
    </source>
</evidence>
<keyword evidence="2" id="KW-1185">Reference proteome</keyword>
<name>A0A7J8TDI7_GOSDV</name>
<dbReference type="Proteomes" id="UP000593561">
    <property type="component" value="Unassembled WGS sequence"/>
</dbReference>
<reference evidence="1 2" key="1">
    <citation type="journal article" date="2019" name="Genome Biol. Evol.">
        <title>Insights into the evolution of the New World diploid cottons (Gossypium, subgenus Houzingenia) based on genome sequencing.</title>
        <authorList>
            <person name="Grover C.E."/>
            <person name="Arick M.A. 2nd"/>
            <person name="Thrash A."/>
            <person name="Conover J.L."/>
            <person name="Sanders W.S."/>
            <person name="Peterson D.G."/>
            <person name="Frelichowski J.E."/>
            <person name="Scheffler J.A."/>
            <person name="Scheffler B.E."/>
            <person name="Wendel J.F."/>
        </authorList>
    </citation>
    <scope>NUCLEOTIDE SEQUENCE [LARGE SCALE GENOMIC DNA]</scope>
    <source>
        <strain evidence="1">27</strain>
        <tissue evidence="1">Leaf</tissue>
    </source>
</reference>
<organism evidence="1 2">
    <name type="scientific">Gossypium davidsonii</name>
    <name type="common">Davidson's cotton</name>
    <name type="synonym">Gossypium klotzschianum subsp. davidsonii</name>
    <dbReference type="NCBI Taxonomy" id="34287"/>
    <lineage>
        <taxon>Eukaryota</taxon>
        <taxon>Viridiplantae</taxon>
        <taxon>Streptophyta</taxon>
        <taxon>Embryophyta</taxon>
        <taxon>Tracheophyta</taxon>
        <taxon>Spermatophyta</taxon>
        <taxon>Magnoliopsida</taxon>
        <taxon>eudicotyledons</taxon>
        <taxon>Gunneridae</taxon>
        <taxon>Pentapetalae</taxon>
        <taxon>rosids</taxon>
        <taxon>malvids</taxon>
        <taxon>Malvales</taxon>
        <taxon>Malvaceae</taxon>
        <taxon>Malvoideae</taxon>
        <taxon>Gossypium</taxon>
    </lineage>
</organism>
<dbReference type="EMBL" id="JABFAC010245013">
    <property type="protein sequence ID" value="MBA0636237.1"/>
    <property type="molecule type" value="Genomic_DNA"/>
</dbReference>
<protein>
    <submittedName>
        <fullName evidence="1">Uncharacterized protein</fullName>
    </submittedName>
</protein>
<sequence>MMRSNSSFTLAMEIYLICSMQRRGIANAFLGRT</sequence>